<gene>
    <name evidence="3" type="primary">LOC140016582</name>
</gene>
<reference evidence="3" key="1">
    <citation type="submission" date="2025-08" db="UniProtKB">
        <authorList>
            <consortium name="RefSeq"/>
        </authorList>
    </citation>
    <scope>IDENTIFICATION</scope>
    <source>
        <tissue evidence="3">Leaves</tissue>
    </source>
</reference>
<accession>A0ABM4W375</accession>
<protein>
    <recommendedName>
        <fullName evidence="1">Helitron helicase-like domain-containing protein</fullName>
    </recommendedName>
</protein>
<dbReference type="PANTHER" id="PTHR45786">
    <property type="entry name" value="DNA BINDING PROTEIN-LIKE"/>
    <property type="match status" value="1"/>
</dbReference>
<dbReference type="InterPro" id="IPR025476">
    <property type="entry name" value="Helitron_helicase-like"/>
</dbReference>
<dbReference type="PANTHER" id="PTHR45786:SF75">
    <property type="entry name" value="ATP-DEPENDENT DNA HELICASE"/>
    <property type="match status" value="1"/>
</dbReference>
<dbReference type="Proteomes" id="UP001652660">
    <property type="component" value="Chromosome 11c"/>
</dbReference>
<organism evidence="2 3">
    <name type="scientific">Coffea arabica</name>
    <name type="common">Arabian coffee</name>
    <dbReference type="NCBI Taxonomy" id="13443"/>
    <lineage>
        <taxon>Eukaryota</taxon>
        <taxon>Viridiplantae</taxon>
        <taxon>Streptophyta</taxon>
        <taxon>Embryophyta</taxon>
        <taxon>Tracheophyta</taxon>
        <taxon>Spermatophyta</taxon>
        <taxon>Magnoliopsida</taxon>
        <taxon>eudicotyledons</taxon>
        <taxon>Gunneridae</taxon>
        <taxon>Pentapetalae</taxon>
        <taxon>asterids</taxon>
        <taxon>lamiids</taxon>
        <taxon>Gentianales</taxon>
        <taxon>Rubiaceae</taxon>
        <taxon>Ixoroideae</taxon>
        <taxon>Gardenieae complex</taxon>
        <taxon>Bertiereae - Coffeeae clade</taxon>
        <taxon>Coffeeae</taxon>
        <taxon>Coffea</taxon>
    </lineage>
</organism>
<feature type="domain" description="Helitron helicase-like" evidence="1">
    <location>
        <begin position="193"/>
        <end position="275"/>
    </location>
</feature>
<evidence type="ECO:0000259" key="1">
    <source>
        <dbReference type="Pfam" id="PF14214"/>
    </source>
</evidence>
<dbReference type="Pfam" id="PF14214">
    <property type="entry name" value="Helitron_like_N"/>
    <property type="match status" value="1"/>
</dbReference>
<dbReference type="GeneID" id="140016582"/>
<proteinExistence type="predicted"/>
<sequence>MALSNLSADCRYCAAKKFYSETASFWCSDGDAVLHQNRLPDVLIELYTGHTEEAVYFPTYLYFHDTDLELHNRLAVSEKLTESIVVKIMDMMKANPYACFFRSLRNVPNLDSCQIVLKTFCDTDQRVFNKPTASQVAALWVEGDESNSGYARHIQVYTKDGQQRRVQYYYRCYDALQYHCCLHLEKLDGIQMRADCSPSIVNTGRLFQQLAVDMYIKIESQRLDFYRHKQQLIGREQLQGIMGSIIHGQSSGSKIGQRVALPASFIGGPRSRHEKKR</sequence>
<evidence type="ECO:0000313" key="3">
    <source>
        <dbReference type="RefSeq" id="XP_071926249.1"/>
    </source>
</evidence>
<keyword evidence="2" id="KW-1185">Reference proteome</keyword>
<dbReference type="RefSeq" id="XP_071926249.1">
    <property type="nucleotide sequence ID" value="XM_072070148.1"/>
</dbReference>
<evidence type="ECO:0000313" key="2">
    <source>
        <dbReference type="Proteomes" id="UP001652660"/>
    </source>
</evidence>
<name>A0ABM4W375_COFAR</name>